<organism evidence="2 3">
    <name type="scientific">Paramarasmius palmivorus</name>
    <dbReference type="NCBI Taxonomy" id="297713"/>
    <lineage>
        <taxon>Eukaryota</taxon>
        <taxon>Fungi</taxon>
        <taxon>Dikarya</taxon>
        <taxon>Basidiomycota</taxon>
        <taxon>Agaricomycotina</taxon>
        <taxon>Agaricomycetes</taxon>
        <taxon>Agaricomycetidae</taxon>
        <taxon>Agaricales</taxon>
        <taxon>Marasmiineae</taxon>
        <taxon>Marasmiaceae</taxon>
        <taxon>Paramarasmius</taxon>
    </lineage>
</organism>
<protein>
    <submittedName>
        <fullName evidence="2">Uncharacterized protein</fullName>
    </submittedName>
</protein>
<comment type="caution">
    <text evidence="2">The sequence shown here is derived from an EMBL/GenBank/DDBJ whole genome shotgun (WGS) entry which is preliminary data.</text>
</comment>
<reference evidence="2 3" key="1">
    <citation type="submission" date="2024-01" db="EMBL/GenBank/DDBJ databases">
        <title>A draft genome for a cacao thread blight-causing isolate of Paramarasmius palmivorus.</title>
        <authorList>
            <person name="Baruah I.K."/>
            <person name="Bukari Y."/>
            <person name="Amoako-Attah I."/>
            <person name="Meinhardt L.W."/>
            <person name="Bailey B.A."/>
            <person name="Cohen S.P."/>
        </authorList>
    </citation>
    <scope>NUCLEOTIDE SEQUENCE [LARGE SCALE GENOMIC DNA]</scope>
    <source>
        <strain evidence="2 3">GH-12</strain>
    </source>
</reference>
<sequence length="1438" mass="159273">MDQGTASAFPSEVDHSVQNALDLVASRFGWKLEGNEVSELRLLYEKQLEASNNTIRSLRSLLSSVNTASFRRPVVQGLQRVEFERLNRVRKADKHGFRSVFVEGRDWESQLDTYTQLVFSMFSAMSGIRIVNVEAQEGMGENVDYVALCSLEVRSFQVGNAYTGPQVFNFSLKFCCDQSVVDEESGPSAHRIVHYEPIGWSGRIGPFNESLGEIPSSSILKLEQLSFFIQGLSSKLVAHLQADARRTFVLSLCNPTSVVFAIWFDFSSSLMQESPSQLDDTLDAPSHVSGGQMVGHFEPGQQESEAVAPLSGIGTRMTHSLLSASCDEVVDPSRVPLLMQMPWFTDFVLDSKNRFSMLPGDLHAMAASLLSQFSETYNKPTCRDIILNQATLTPNQKSAGPLVSILFGLRFLDVASVVNGLETRGCDVYPELVSERPMIPRTAFEGQTGKLRGIASLCDNQGWPRVLSDIHSHMLSAGPVADPTLRPEDVAGSQKRQLLITAFRQLDSISQRDTNLMLVKALHNMESTAFFINYMLQAWYHYGNERPAILRKVEGLLWKELFRMARGEVTSAVALQSFMEVALPLVSLAKPEQDFFNPRFGKPALMPVGLSYVAADSPLDIHEWNSSPERRGTIVEIGSSDHEVSGNDSDEDIFSNDPIADNAVVLSSSLNVNSFSENTVVQLRAAAYSGADSSWSSDPSDSDGILLNNALQFALTGGEIDMDSMTSVGSHFSPTTLAQVGGTMRLDIRAPETTPSVPLIGWDRSIRPLQIQENGTSLRHDSIVETLDNCGSFFNTSSSLSSEAVLDSKVVGETEKFTTSKSRRKAVVVHKPPFDRPLTVEWRDHIMGDGYVLMSPTGVQTAYWPASYNMRDLDIIDQLMSRANSYQRSHNKQQLFLKVTLNLDGELSDEALLRSANGSPVEGFRILETGDYFKLDLEGKLSVLLSQQAILMKGFTGNVSVTRQLLNDIGSCSTVRECIDLSFRWTDPSVKDLYTSASFLDLIAQIERGHIGSSFYFPAIPRHNEKYTTPSLSSNVFSHRYTAGFPGYDISQDCSPLRSNWHFVAPANVLHHGSMAPNGFDTEIHVEAGVVLVFLGRSDPMSFLATHDSFRTSHGLLDGFPTVQGVLLFAGDRVVFGPGIPYYLLTVNPSVCHGSYFYNTATMEQTYWSFTHHHLATSLDYPLSVPHDHDMICRMVLHWHDAIVRFPAEYLRGCSEHDSTVHHVPNVLSSEGVIQLFSMSALVLAGGVLTRERYTSDGNWRKLDSLYRRCRRAIHEILSVLDSCLAFRQGDQQSPFGVVDLWSIYIIQQCSALLALIGTLGYTQWMDAVVANIRMDLEDEPVVVDGVDVVTGGSKFVFHKHPDWSLTRDDCTSFAWKYGDEFRAVYSIKIASVSLKGFEGRNEVHSGYVSSGPGGVKRRRVLPSANNSSSSPVRFIKG</sequence>
<evidence type="ECO:0000313" key="2">
    <source>
        <dbReference type="EMBL" id="KAK7027415.1"/>
    </source>
</evidence>
<gene>
    <name evidence="2" type="ORF">VNI00_015251</name>
</gene>
<accession>A0AAW0BLE0</accession>
<dbReference type="Proteomes" id="UP001383192">
    <property type="component" value="Unassembled WGS sequence"/>
</dbReference>
<evidence type="ECO:0000313" key="3">
    <source>
        <dbReference type="Proteomes" id="UP001383192"/>
    </source>
</evidence>
<proteinExistence type="predicted"/>
<name>A0AAW0BLE0_9AGAR</name>
<feature type="region of interest" description="Disordered" evidence="1">
    <location>
        <begin position="1409"/>
        <end position="1438"/>
    </location>
</feature>
<dbReference type="EMBL" id="JAYKXP010000096">
    <property type="protein sequence ID" value="KAK7027415.1"/>
    <property type="molecule type" value="Genomic_DNA"/>
</dbReference>
<evidence type="ECO:0000256" key="1">
    <source>
        <dbReference type="SAM" id="MobiDB-lite"/>
    </source>
</evidence>
<keyword evidence="3" id="KW-1185">Reference proteome</keyword>